<dbReference type="InterPro" id="IPR002347">
    <property type="entry name" value="SDR_fam"/>
</dbReference>
<dbReference type="RefSeq" id="WP_103220964.1">
    <property type="nucleotide sequence ID" value="NZ_PPCN01000001.1"/>
</dbReference>
<dbReference type="InterPro" id="IPR036291">
    <property type="entry name" value="NAD(P)-bd_dom_sf"/>
</dbReference>
<dbReference type="PRINTS" id="PR00081">
    <property type="entry name" value="GDHRDH"/>
</dbReference>
<keyword evidence="4" id="KW-1185">Reference proteome</keyword>
<dbReference type="PANTHER" id="PTHR43477">
    <property type="entry name" value="DIHYDROANTICAPSIN 7-DEHYDROGENASE"/>
    <property type="match status" value="1"/>
</dbReference>
<dbReference type="AlphaFoldDB" id="A0A2S3V317"/>
<dbReference type="SUPFAM" id="SSF51735">
    <property type="entry name" value="NAD(P)-binding Rossmann-fold domains"/>
    <property type="match status" value="1"/>
</dbReference>
<dbReference type="EMBL" id="PPCN01000001">
    <property type="protein sequence ID" value="POF34382.1"/>
    <property type="molecule type" value="Genomic_DNA"/>
</dbReference>
<dbReference type="GO" id="GO:0016491">
    <property type="term" value="F:oxidoreductase activity"/>
    <property type="evidence" value="ECO:0007669"/>
    <property type="project" value="UniProtKB-KW"/>
</dbReference>
<comment type="caution">
    <text evidence="3">The sequence shown here is derived from an EMBL/GenBank/DDBJ whole genome shotgun (WGS) entry which is preliminary data.</text>
</comment>
<reference evidence="3 4" key="1">
    <citation type="submission" date="2018-01" db="EMBL/GenBank/DDBJ databases">
        <title>Genomic Encyclopedia of Archaeal and Bacterial Type Strains, Phase II (KMG-II): from individual species to whole genera.</title>
        <authorList>
            <person name="Goeker M."/>
        </authorList>
    </citation>
    <scope>NUCLEOTIDE SEQUENCE [LARGE SCALE GENOMIC DNA]</scope>
    <source>
        <strain evidence="3 4">DSM 17023</strain>
    </source>
</reference>
<dbReference type="Pfam" id="PF13561">
    <property type="entry name" value="adh_short_C2"/>
    <property type="match status" value="1"/>
</dbReference>
<evidence type="ECO:0000313" key="3">
    <source>
        <dbReference type="EMBL" id="POF34382.1"/>
    </source>
</evidence>
<sequence length="199" mass="20470">MKIIVVGAAGAIGQAVCAELAPRHDIITAGRSSGDIRVDLADRASIEAMYRTAGSVDAVVCAAGEVEFGRLAEMTGEKYLFGLKNKVLTQINLVLAGLNVLTNGGSFTLTSGILDREPVREGSGSATANGALAGFVKAAAIDMPRGLRINVVSPGLLQVSAERYGAIFPGHDPVSSRRVGLAYAKCIEGAATGQMVPVD</sequence>
<evidence type="ECO:0000256" key="2">
    <source>
        <dbReference type="ARBA" id="ARBA00023002"/>
    </source>
</evidence>
<keyword evidence="2" id="KW-0560">Oxidoreductase</keyword>
<comment type="similarity">
    <text evidence="1">Belongs to the short-chain dehydrogenases/reductases (SDR) family.</text>
</comment>
<dbReference type="OrthoDB" id="9787486at2"/>
<dbReference type="NCBIfam" id="NF005754">
    <property type="entry name" value="PRK07578.1"/>
    <property type="match status" value="1"/>
</dbReference>
<gene>
    <name evidence="3" type="ORF">CLV41_101837</name>
</gene>
<dbReference type="CDD" id="cd11731">
    <property type="entry name" value="Lin1944_like_SDR_c"/>
    <property type="match status" value="1"/>
</dbReference>
<dbReference type="InterPro" id="IPR051122">
    <property type="entry name" value="SDR_DHRS6-like"/>
</dbReference>
<evidence type="ECO:0000256" key="1">
    <source>
        <dbReference type="ARBA" id="ARBA00006484"/>
    </source>
</evidence>
<name>A0A2S3V317_9HYPH</name>
<dbReference type="Gene3D" id="3.40.50.720">
    <property type="entry name" value="NAD(P)-binding Rossmann-like Domain"/>
    <property type="match status" value="1"/>
</dbReference>
<dbReference type="PANTHER" id="PTHR43477:SF1">
    <property type="entry name" value="DIHYDROANTICAPSIN 7-DEHYDROGENASE"/>
    <property type="match status" value="1"/>
</dbReference>
<protein>
    <submittedName>
        <fullName evidence="3">NAD(P)-dependent dehydrogenase (Short-subunit alcohol dehydrogenase family)</fullName>
    </submittedName>
</protein>
<dbReference type="Proteomes" id="UP000236959">
    <property type="component" value="Unassembled WGS sequence"/>
</dbReference>
<evidence type="ECO:0000313" key="4">
    <source>
        <dbReference type="Proteomes" id="UP000236959"/>
    </source>
</evidence>
<proteinExistence type="inferred from homology"/>
<accession>A0A2S3V317</accession>
<organism evidence="3 4">
    <name type="scientific">Roseibium marinum</name>
    <dbReference type="NCBI Taxonomy" id="281252"/>
    <lineage>
        <taxon>Bacteria</taxon>
        <taxon>Pseudomonadati</taxon>
        <taxon>Pseudomonadota</taxon>
        <taxon>Alphaproteobacteria</taxon>
        <taxon>Hyphomicrobiales</taxon>
        <taxon>Stappiaceae</taxon>
        <taxon>Roseibium</taxon>
    </lineage>
</organism>